<dbReference type="EC" id="1.2.1.5" evidence="3"/>
<dbReference type="Gene3D" id="3.40.605.10">
    <property type="entry name" value="Aldehyde Dehydrogenase, Chain A, domain 1"/>
    <property type="match status" value="1"/>
</dbReference>
<keyword evidence="1 3" id="KW-0560">Oxidoreductase</keyword>
<dbReference type="AlphaFoldDB" id="A0A846S1K7"/>
<dbReference type="InterPro" id="IPR016161">
    <property type="entry name" value="Ald_DH/histidinol_DH"/>
</dbReference>
<evidence type="ECO:0000313" key="4">
    <source>
        <dbReference type="Proteomes" id="UP000576792"/>
    </source>
</evidence>
<dbReference type="PANTHER" id="PTHR11699">
    <property type="entry name" value="ALDEHYDE DEHYDROGENASE-RELATED"/>
    <property type="match status" value="1"/>
</dbReference>
<dbReference type="GO" id="GO:0004030">
    <property type="term" value="F:aldehyde dehydrogenase [NAD(P)+] activity"/>
    <property type="evidence" value="ECO:0007669"/>
    <property type="project" value="UniProtKB-EC"/>
</dbReference>
<name>A0A846S1K7_9MICO</name>
<evidence type="ECO:0000256" key="1">
    <source>
        <dbReference type="ARBA" id="ARBA00023002"/>
    </source>
</evidence>
<dbReference type="RefSeq" id="WP_167949980.1">
    <property type="nucleotide sequence ID" value="NZ_BAAAPQ010000026.1"/>
</dbReference>
<organism evidence="3 4">
    <name type="scientific">Brevibacterium marinum</name>
    <dbReference type="NCBI Taxonomy" id="418643"/>
    <lineage>
        <taxon>Bacteria</taxon>
        <taxon>Bacillati</taxon>
        <taxon>Actinomycetota</taxon>
        <taxon>Actinomycetes</taxon>
        <taxon>Micrococcales</taxon>
        <taxon>Brevibacteriaceae</taxon>
        <taxon>Brevibacterium</taxon>
    </lineage>
</organism>
<reference evidence="3 4" key="1">
    <citation type="submission" date="2020-03" db="EMBL/GenBank/DDBJ databases">
        <title>Sequencing the genomes of 1000 actinobacteria strains.</title>
        <authorList>
            <person name="Klenk H.-P."/>
        </authorList>
    </citation>
    <scope>NUCLEOTIDE SEQUENCE [LARGE SCALE GENOMIC DNA]</scope>
    <source>
        <strain evidence="3 4">DSM 18964</strain>
    </source>
</reference>
<dbReference type="EMBL" id="JAATJN010000001">
    <property type="protein sequence ID" value="NJC56041.1"/>
    <property type="molecule type" value="Genomic_DNA"/>
</dbReference>
<dbReference type="Pfam" id="PF00171">
    <property type="entry name" value="Aldedh"/>
    <property type="match status" value="1"/>
</dbReference>
<evidence type="ECO:0000259" key="2">
    <source>
        <dbReference type="Pfam" id="PF00171"/>
    </source>
</evidence>
<dbReference type="Proteomes" id="UP000576792">
    <property type="component" value="Unassembled WGS sequence"/>
</dbReference>
<sequence length="591" mass="63560">MTTDANTHASENLRTPGHQLDTARLDRAITSLGSGARTWADMSLSQRAQLLERTHESVALSAARWTRIASDIKGLEPESQLVGEEWTSGPYAALTGFAAVAGSLRKLAAGDSPLDGVEKSETAGGRLTWKVLPTDMRESILFHGFSAEVWTRPGISADQVRSESGLGATQLGTVGGVSLVLGAGNITSIGPLDVLTELVAHNRTSLLKINPNLSPLLTVYREALGPLIEADLLRVVEGGAEVGGYLSEHPEIAHVHITGSAATHDRIVWGDDDTREARAGAPVLDKPITSELGGVSPVIVVPGRWSKADLRYQAENIATMRLHNAGHNCIAAQTVVIDADWRQREEFLEELRGALERIEQRDPWYPGGRSSLRQAESDHDQVESFSQGRRLLVSIDSDEAEEVETTEYFAAVLGVRAITVGSRAQEDSQSPRAVAFLQLAVDYANDRLAGTLGANVVIAPNDRKVLGSKFDAEIERLHFGAIGINVWTGLAFLTSTATWGAFPGHTLDDVQSGIGVVHNGLLIPHTERTVISGPFRPFPRSVVGGEFSLFPKPPWFVTARSAARTGQALTKFAAAPSWAKLPGIFFHAFRA</sequence>
<evidence type="ECO:0000313" key="3">
    <source>
        <dbReference type="EMBL" id="NJC56041.1"/>
    </source>
</evidence>
<proteinExistence type="predicted"/>
<accession>A0A846S1K7</accession>
<protein>
    <submittedName>
        <fullName evidence="3">Aldehyde dehydrogenase (NAD(P)+)</fullName>
        <ecNumber evidence="3">1.2.1.5</ecNumber>
    </submittedName>
</protein>
<dbReference type="Gene3D" id="3.40.309.10">
    <property type="entry name" value="Aldehyde Dehydrogenase, Chain A, domain 2"/>
    <property type="match status" value="1"/>
</dbReference>
<gene>
    <name evidence="3" type="ORF">BKA07_001076</name>
</gene>
<dbReference type="InterPro" id="IPR015590">
    <property type="entry name" value="Aldehyde_DH_dom"/>
</dbReference>
<dbReference type="InterPro" id="IPR016163">
    <property type="entry name" value="Ald_DH_C"/>
</dbReference>
<comment type="caution">
    <text evidence="3">The sequence shown here is derived from an EMBL/GenBank/DDBJ whole genome shotgun (WGS) entry which is preliminary data.</text>
</comment>
<dbReference type="SUPFAM" id="SSF53720">
    <property type="entry name" value="ALDH-like"/>
    <property type="match status" value="1"/>
</dbReference>
<feature type="domain" description="Aldehyde dehydrogenase" evidence="2">
    <location>
        <begin position="228"/>
        <end position="366"/>
    </location>
</feature>
<keyword evidence="4" id="KW-1185">Reference proteome</keyword>
<dbReference type="InterPro" id="IPR016162">
    <property type="entry name" value="Ald_DH_N"/>
</dbReference>